<evidence type="ECO:0000313" key="3">
    <source>
        <dbReference type="Proteomes" id="UP000237000"/>
    </source>
</evidence>
<gene>
    <name evidence="2" type="ORF">TorRG33x02_042060</name>
</gene>
<sequence>GHQWCDQRSEKDKGLCREGILQGHEHGLSEALGNSKKSTVESRVKVETGPVVTEKERVDGEASYDTNLKI</sequence>
<dbReference type="InParanoid" id="A0A2P5FQL4"/>
<keyword evidence="3" id="KW-1185">Reference proteome</keyword>
<reference evidence="3" key="1">
    <citation type="submission" date="2016-06" db="EMBL/GenBank/DDBJ databases">
        <title>Parallel loss of symbiosis genes in relatives of nitrogen-fixing non-legume Parasponia.</title>
        <authorList>
            <person name="Van Velzen R."/>
            <person name="Holmer R."/>
            <person name="Bu F."/>
            <person name="Rutten L."/>
            <person name="Van Zeijl A."/>
            <person name="Liu W."/>
            <person name="Santuari L."/>
            <person name="Cao Q."/>
            <person name="Sharma T."/>
            <person name="Shen D."/>
            <person name="Roswanjaya Y."/>
            <person name="Wardhani T."/>
            <person name="Kalhor M.S."/>
            <person name="Jansen J."/>
            <person name="Van den Hoogen J."/>
            <person name="Gungor B."/>
            <person name="Hartog M."/>
            <person name="Hontelez J."/>
            <person name="Verver J."/>
            <person name="Yang W.-C."/>
            <person name="Schijlen E."/>
            <person name="Repin R."/>
            <person name="Schilthuizen M."/>
            <person name="Schranz E."/>
            <person name="Heidstra R."/>
            <person name="Miyata K."/>
            <person name="Fedorova E."/>
            <person name="Kohlen W."/>
            <person name="Bisseling T."/>
            <person name="Smit S."/>
            <person name="Geurts R."/>
        </authorList>
    </citation>
    <scope>NUCLEOTIDE SEQUENCE [LARGE SCALE GENOMIC DNA]</scope>
    <source>
        <strain evidence="3">cv. RG33-2</strain>
    </source>
</reference>
<evidence type="ECO:0000313" key="2">
    <source>
        <dbReference type="EMBL" id="POO00079.1"/>
    </source>
</evidence>
<accession>A0A2P5FQL4</accession>
<protein>
    <submittedName>
        <fullName evidence="2">Uncharacterized protein</fullName>
    </submittedName>
</protein>
<evidence type="ECO:0000256" key="1">
    <source>
        <dbReference type="SAM" id="MobiDB-lite"/>
    </source>
</evidence>
<feature type="non-terminal residue" evidence="2">
    <location>
        <position position="1"/>
    </location>
</feature>
<dbReference type="EMBL" id="JXTC01000015">
    <property type="protein sequence ID" value="POO00079.1"/>
    <property type="molecule type" value="Genomic_DNA"/>
</dbReference>
<proteinExistence type="predicted"/>
<dbReference type="AlphaFoldDB" id="A0A2P5FQL4"/>
<name>A0A2P5FQL4_TREOI</name>
<organism evidence="2 3">
    <name type="scientific">Trema orientale</name>
    <name type="common">Charcoal tree</name>
    <name type="synonym">Celtis orientalis</name>
    <dbReference type="NCBI Taxonomy" id="63057"/>
    <lineage>
        <taxon>Eukaryota</taxon>
        <taxon>Viridiplantae</taxon>
        <taxon>Streptophyta</taxon>
        <taxon>Embryophyta</taxon>
        <taxon>Tracheophyta</taxon>
        <taxon>Spermatophyta</taxon>
        <taxon>Magnoliopsida</taxon>
        <taxon>eudicotyledons</taxon>
        <taxon>Gunneridae</taxon>
        <taxon>Pentapetalae</taxon>
        <taxon>rosids</taxon>
        <taxon>fabids</taxon>
        <taxon>Rosales</taxon>
        <taxon>Cannabaceae</taxon>
        <taxon>Trema</taxon>
    </lineage>
</organism>
<feature type="region of interest" description="Disordered" evidence="1">
    <location>
        <begin position="27"/>
        <end position="48"/>
    </location>
</feature>
<dbReference type="Proteomes" id="UP000237000">
    <property type="component" value="Unassembled WGS sequence"/>
</dbReference>
<comment type="caution">
    <text evidence="2">The sequence shown here is derived from an EMBL/GenBank/DDBJ whole genome shotgun (WGS) entry which is preliminary data.</text>
</comment>